<feature type="compositionally biased region" description="Polar residues" evidence="1">
    <location>
        <begin position="64"/>
        <end position="109"/>
    </location>
</feature>
<dbReference type="EMBL" id="NBII01000008">
    <property type="protein sequence ID" value="PAV16630.1"/>
    <property type="molecule type" value="Genomic_DNA"/>
</dbReference>
<dbReference type="Proteomes" id="UP000217199">
    <property type="component" value="Unassembled WGS sequence"/>
</dbReference>
<feature type="compositionally biased region" description="Low complexity" evidence="1">
    <location>
        <begin position="153"/>
        <end position="170"/>
    </location>
</feature>
<gene>
    <name evidence="2" type="ORF">PNOK_0825000</name>
</gene>
<feature type="region of interest" description="Disordered" evidence="1">
    <location>
        <begin position="1"/>
        <end position="213"/>
    </location>
</feature>
<sequence>MASNIDRDMLSKLGGPGNTAGTSAHERSRPLNQSEENPSNKMRISNLVDRRTSIPVIQDAADQRATQIRDIQNRPQQVQQLTPSASSHGNRTPVSPVTSRTTHAGSESTTSKKHLTLPPLPATKTPVVSGHSSSHHPTQSTLQIAQRTPNDRPAPSQPSQRRSASSVPSQKSPVTILPRGGALPGPSTAPPQNVASHTDMTHPRTQVPDVVPQQQETRSRCKWCGLLIELSYDRLGRHERESKKLRCDVGKCPQKGQYVGFDKQKDLTEHRKTHNTNK</sequence>
<evidence type="ECO:0000313" key="2">
    <source>
        <dbReference type="EMBL" id="PAV16630.1"/>
    </source>
</evidence>
<reference evidence="2 3" key="1">
    <citation type="journal article" date="2017" name="Mol. Ecol.">
        <title>Comparative and population genomic landscape of Phellinus noxius: A hypervariable fungus causing root rot in trees.</title>
        <authorList>
            <person name="Chung C.L."/>
            <person name="Lee T.J."/>
            <person name="Akiba M."/>
            <person name="Lee H.H."/>
            <person name="Kuo T.H."/>
            <person name="Liu D."/>
            <person name="Ke H.M."/>
            <person name="Yokoi T."/>
            <person name="Roa M.B."/>
            <person name="Lu M.J."/>
            <person name="Chang Y.Y."/>
            <person name="Ann P.J."/>
            <person name="Tsai J.N."/>
            <person name="Chen C.Y."/>
            <person name="Tzean S.S."/>
            <person name="Ota Y."/>
            <person name="Hattori T."/>
            <person name="Sahashi N."/>
            <person name="Liou R.F."/>
            <person name="Kikuchi T."/>
            <person name="Tsai I.J."/>
        </authorList>
    </citation>
    <scope>NUCLEOTIDE SEQUENCE [LARGE SCALE GENOMIC DNA]</scope>
    <source>
        <strain evidence="2 3">FFPRI411160</strain>
    </source>
</reference>
<proteinExistence type="predicted"/>
<dbReference type="AlphaFoldDB" id="A0A286UAM8"/>
<keyword evidence="3" id="KW-1185">Reference proteome</keyword>
<protein>
    <submittedName>
        <fullName evidence="2">Uncharacterized protein</fullName>
    </submittedName>
</protein>
<feature type="compositionally biased region" description="Low complexity" evidence="1">
    <location>
        <begin position="122"/>
        <end position="136"/>
    </location>
</feature>
<feature type="compositionally biased region" description="Polar residues" evidence="1">
    <location>
        <begin position="30"/>
        <end position="43"/>
    </location>
</feature>
<evidence type="ECO:0000256" key="1">
    <source>
        <dbReference type="SAM" id="MobiDB-lite"/>
    </source>
</evidence>
<name>A0A286UAM8_9AGAM</name>
<accession>A0A286UAM8</accession>
<feature type="compositionally biased region" description="Polar residues" evidence="1">
    <location>
        <begin position="137"/>
        <end position="148"/>
    </location>
</feature>
<dbReference type="InParanoid" id="A0A286UAM8"/>
<organism evidence="2 3">
    <name type="scientific">Pyrrhoderma noxium</name>
    <dbReference type="NCBI Taxonomy" id="2282107"/>
    <lineage>
        <taxon>Eukaryota</taxon>
        <taxon>Fungi</taxon>
        <taxon>Dikarya</taxon>
        <taxon>Basidiomycota</taxon>
        <taxon>Agaricomycotina</taxon>
        <taxon>Agaricomycetes</taxon>
        <taxon>Hymenochaetales</taxon>
        <taxon>Hymenochaetaceae</taxon>
        <taxon>Pyrrhoderma</taxon>
    </lineage>
</organism>
<comment type="caution">
    <text evidence="2">The sequence shown here is derived from an EMBL/GenBank/DDBJ whole genome shotgun (WGS) entry which is preliminary data.</text>
</comment>
<evidence type="ECO:0000313" key="3">
    <source>
        <dbReference type="Proteomes" id="UP000217199"/>
    </source>
</evidence>
<feature type="compositionally biased region" description="Basic and acidic residues" evidence="1">
    <location>
        <begin position="1"/>
        <end position="10"/>
    </location>
</feature>